<name>A0ABM9CAG9_9BACL</name>
<feature type="region of interest" description="Disordered" evidence="1">
    <location>
        <begin position="270"/>
        <end position="290"/>
    </location>
</feature>
<dbReference type="PANTHER" id="PTHR43308">
    <property type="entry name" value="OUTER MEMBRANE PROTEIN ALPHA-RELATED"/>
    <property type="match status" value="1"/>
</dbReference>
<sequence length="1172" mass="123547">MVDATITEVDKLESPTKAATATSDVSTAPTDVTANATTDTVVVGDVPAGATVTIYDDNGTEIGTATNNGGSTGDVTVTIPGGLTDGQVVDATITEVDKLESPTKDATATSDVSTAPTDVTANATTDTVVVGDVPAGATVTIYDDNGTEIGTANNNGGSTGDVTVTIPGGLTDGQVVDATITEVDKLESPTKAATATSDVSTAPTDVTANATTDTVVVGDVPAGATVTIYDDNGTEIGTATNNGGSTGDVTVTIPGGLTDGQVVDAKITEQGKLESPAKDATATTDQSAAPEDVVADPNTDEVIVKDVPPGATVTVYDDKGDVIGTATNNGGSTAVVTVPINDGLESNQVVQVTITEVAKQESTKTSATAGLSDEQAVEKAAQEVQIIYSEGDTWESVTSSIFMLTVGPHETNVHWTSSKPSVITITDPVNNKITADVNRQAQEQSVIITAKIFKNGYEKTRTFLLIVKANGVTKTVNEQYVRNIAVEGQTGVTESLPIIRIDVVNPNGSTSIIDKVIMTQTTTQSLIDNSAPGDKHLVIDMDEAAGDAPDEFAVEVTTGSVSQLANNGFDLDVQTDYATLAFTPAVIQQLGSNKMDLFIRIVPIKQPAKQQQVKDRLPKTLENKTVSVVGTPLEIETNYRGYSTALFIPFAKNGIDLNNVALDRLRVYIEHSDGEIAIEKGTVVRDASGTPIGLSLNINKFSTFTIIELKDVVTPGGPIIITGETLPVDIETGANGKGTVIEKTDVKRQPAGDGTKKDELTLTSQKAADTVQKVAAAGQSNARIVVPDVKDEVSEVLLNVEKSAIEKLADAKVALELKTINGLLGIPVSSFGTPSGNTTIKLTPVKDAQKQQELLNNAIQSKELEKDVKPKLVGRPLTVETNLTDKTSTLTLPIPAALIPTDTKEREAFFASLLVYGEFGQGDSWLKAGKVVELGNGSYGVEIGASKNGTFAIVEWPAHKAHYKYVNGYPDKTFKPERSITRAEIAAILARNLPAELLGGLANINYTDVASKHWAANYIKVATEAGLMKGYPDGSFKPDALITRAELALISATYKELTTDITFKASTYYPDIKKHWAAGAIDSLNQTGIMKGYPDGTFLPQKMLTRAEAVTTINRLFERGPLFGVEKSSWPDVALTHWAFKEIEEASNNHEYSPRAEGGEELIRFFTTDSSS</sequence>
<dbReference type="InterPro" id="IPR051465">
    <property type="entry name" value="Cell_Envelope_Struct_Comp"/>
</dbReference>
<organism evidence="3 4">
    <name type="scientific">Paenibacillus plantiphilus</name>
    <dbReference type="NCBI Taxonomy" id="2905650"/>
    <lineage>
        <taxon>Bacteria</taxon>
        <taxon>Bacillati</taxon>
        <taxon>Bacillota</taxon>
        <taxon>Bacilli</taxon>
        <taxon>Bacillales</taxon>
        <taxon>Paenibacillaceae</taxon>
        <taxon>Paenibacillus</taxon>
    </lineage>
</organism>
<feature type="domain" description="SLH" evidence="2">
    <location>
        <begin position="1002"/>
        <end position="1062"/>
    </location>
</feature>
<evidence type="ECO:0000259" key="2">
    <source>
        <dbReference type="PROSITE" id="PS51272"/>
    </source>
</evidence>
<comment type="caution">
    <text evidence="3">The sequence shown here is derived from an EMBL/GenBank/DDBJ whole genome shotgun (WGS) entry which is preliminary data.</text>
</comment>
<dbReference type="InterPro" id="IPR046780">
    <property type="entry name" value="aBig_2"/>
</dbReference>
<protein>
    <recommendedName>
        <fullName evidence="2">SLH domain-containing protein</fullName>
    </recommendedName>
</protein>
<dbReference type="InterPro" id="IPR001119">
    <property type="entry name" value="SLH_dom"/>
</dbReference>
<evidence type="ECO:0000313" key="3">
    <source>
        <dbReference type="EMBL" id="CAH1206707.1"/>
    </source>
</evidence>
<dbReference type="Pfam" id="PF00395">
    <property type="entry name" value="SLH"/>
    <property type="match status" value="3"/>
</dbReference>
<dbReference type="Pfam" id="PF20578">
    <property type="entry name" value="aBig_2"/>
    <property type="match status" value="1"/>
</dbReference>
<evidence type="ECO:0000313" key="4">
    <source>
        <dbReference type="Proteomes" id="UP000838686"/>
    </source>
</evidence>
<reference evidence="3" key="1">
    <citation type="submission" date="2022-01" db="EMBL/GenBank/DDBJ databases">
        <authorList>
            <person name="Criscuolo A."/>
        </authorList>
    </citation>
    <scope>NUCLEOTIDE SEQUENCE</scope>
    <source>
        <strain evidence="3">CIP111893</strain>
    </source>
</reference>
<feature type="domain" description="SLH" evidence="2">
    <location>
        <begin position="936"/>
        <end position="1000"/>
    </location>
</feature>
<feature type="domain" description="SLH" evidence="2">
    <location>
        <begin position="1064"/>
        <end position="1127"/>
    </location>
</feature>
<accession>A0ABM9CAG9</accession>
<dbReference type="Proteomes" id="UP000838686">
    <property type="component" value="Unassembled WGS sequence"/>
</dbReference>
<gene>
    <name evidence="3" type="ORF">PAECIP111893_02590</name>
</gene>
<keyword evidence="4" id="KW-1185">Reference proteome</keyword>
<proteinExistence type="predicted"/>
<dbReference type="PROSITE" id="PS51272">
    <property type="entry name" value="SLH"/>
    <property type="match status" value="3"/>
</dbReference>
<dbReference type="EMBL" id="CAKMMF010000013">
    <property type="protein sequence ID" value="CAH1206707.1"/>
    <property type="molecule type" value="Genomic_DNA"/>
</dbReference>
<evidence type="ECO:0000256" key="1">
    <source>
        <dbReference type="SAM" id="MobiDB-lite"/>
    </source>
</evidence>